<organism evidence="1 2">
    <name type="scientific">Mytilus coruscus</name>
    <name type="common">Sea mussel</name>
    <dbReference type="NCBI Taxonomy" id="42192"/>
    <lineage>
        <taxon>Eukaryota</taxon>
        <taxon>Metazoa</taxon>
        <taxon>Spiralia</taxon>
        <taxon>Lophotrochozoa</taxon>
        <taxon>Mollusca</taxon>
        <taxon>Bivalvia</taxon>
        <taxon>Autobranchia</taxon>
        <taxon>Pteriomorphia</taxon>
        <taxon>Mytilida</taxon>
        <taxon>Mytiloidea</taxon>
        <taxon>Mytilidae</taxon>
        <taxon>Mytilinae</taxon>
        <taxon>Mytilus</taxon>
    </lineage>
</organism>
<sequence>MNAIFRQTFECPVEDFTTSTLLMVHYAIEREKYGGKISEAVFKDLFKSFLKMVNLVPGQGEEWKSQMTILQQDVTSESDVVIMTKDFLNSIPPSTVSVVSIAESFENPHEDKTNKGADLETASSCSEKSVHEEPDIYRRIHQAVLGQHGGELVVHARTYGGRFVFKKKRCKLHPGMIVIGTRVTLTVLEYSFHLMDELQNNSVNENSRSYIYYSEAKDFLKKEDIDLLIESFIRLSNIKPEC</sequence>
<evidence type="ECO:0000313" key="1">
    <source>
        <dbReference type="EMBL" id="CAC5422526.1"/>
    </source>
</evidence>
<evidence type="ECO:0000313" key="2">
    <source>
        <dbReference type="Proteomes" id="UP000507470"/>
    </source>
</evidence>
<reference evidence="1 2" key="1">
    <citation type="submission" date="2020-06" db="EMBL/GenBank/DDBJ databases">
        <authorList>
            <person name="Li R."/>
            <person name="Bekaert M."/>
        </authorList>
    </citation>
    <scope>NUCLEOTIDE SEQUENCE [LARGE SCALE GENOMIC DNA]</scope>
    <source>
        <strain evidence="2">wild</strain>
    </source>
</reference>
<name>A0A6J8ERU8_MYTCO</name>
<proteinExistence type="predicted"/>
<dbReference type="Proteomes" id="UP000507470">
    <property type="component" value="Unassembled WGS sequence"/>
</dbReference>
<protein>
    <submittedName>
        <fullName evidence="1">Uncharacterized protein</fullName>
    </submittedName>
</protein>
<dbReference type="OrthoDB" id="6127116at2759"/>
<keyword evidence="2" id="KW-1185">Reference proteome</keyword>
<dbReference type="EMBL" id="CACVKT020009620">
    <property type="protein sequence ID" value="CAC5422526.1"/>
    <property type="molecule type" value="Genomic_DNA"/>
</dbReference>
<dbReference type="AlphaFoldDB" id="A0A6J8ERU8"/>
<gene>
    <name evidence="1" type="ORF">MCOR_54571</name>
</gene>
<accession>A0A6J8ERU8</accession>